<accession>A0A6L9EGC0</accession>
<dbReference type="AlphaFoldDB" id="A0A6L9EGC0"/>
<keyword evidence="3" id="KW-1185">Reference proteome</keyword>
<keyword evidence="1" id="KW-0472">Membrane</keyword>
<dbReference type="EMBL" id="WXYO01000007">
    <property type="protein sequence ID" value="NAS13706.1"/>
    <property type="molecule type" value="Genomic_DNA"/>
</dbReference>
<feature type="transmembrane region" description="Helical" evidence="1">
    <location>
        <begin position="6"/>
        <end position="24"/>
    </location>
</feature>
<proteinExistence type="predicted"/>
<sequence length="220" mass="25599">MYAIGEIILVVIGILIAIQINNWNENRKKLSLLKSYEENLIAELQADLMRIKSLNVSNEKKKQSIKKYFDYYNSENPKPEVLLQKMDSVNTSKRAFYTNAYTIEDLITTGNLALFPESERLAILKLKNVHEQYAFYEASTIQDVALYEQEIKKNFDLVILTGLSDRVREDTKIWQKDIESVQIKILNNSLVESLKLFEFQSEMYEIITLETTKLKTLLAN</sequence>
<comment type="caution">
    <text evidence="2">The sequence shown here is derived from an EMBL/GenBank/DDBJ whole genome shotgun (WGS) entry which is preliminary data.</text>
</comment>
<gene>
    <name evidence="2" type="ORF">GTQ38_16955</name>
</gene>
<dbReference type="Pfam" id="PF19578">
    <property type="entry name" value="DUF6090"/>
    <property type="match status" value="1"/>
</dbReference>
<evidence type="ECO:0000313" key="3">
    <source>
        <dbReference type="Proteomes" id="UP000475249"/>
    </source>
</evidence>
<dbReference type="InterPro" id="IPR045749">
    <property type="entry name" value="DUF6090"/>
</dbReference>
<evidence type="ECO:0000256" key="1">
    <source>
        <dbReference type="SAM" id="Phobius"/>
    </source>
</evidence>
<organism evidence="2 3">
    <name type="scientific">Poritiphilus flavus</name>
    <dbReference type="NCBI Taxonomy" id="2697053"/>
    <lineage>
        <taxon>Bacteria</taxon>
        <taxon>Pseudomonadati</taxon>
        <taxon>Bacteroidota</taxon>
        <taxon>Flavobacteriia</taxon>
        <taxon>Flavobacteriales</taxon>
        <taxon>Flavobacteriaceae</taxon>
        <taxon>Poritiphilus</taxon>
    </lineage>
</organism>
<name>A0A6L9EGC0_9FLAO</name>
<reference evidence="2 3" key="1">
    <citation type="submission" date="2020-01" db="EMBL/GenBank/DDBJ databases">
        <title>Bacteria diversity of Porities sp.</title>
        <authorList>
            <person name="Wang G."/>
        </authorList>
    </citation>
    <scope>NUCLEOTIDE SEQUENCE [LARGE SCALE GENOMIC DNA]</scope>
    <source>
        <strain evidence="2 3">R33</strain>
    </source>
</reference>
<dbReference type="Proteomes" id="UP000475249">
    <property type="component" value="Unassembled WGS sequence"/>
</dbReference>
<protein>
    <submittedName>
        <fullName evidence="2">Uncharacterized protein</fullName>
    </submittedName>
</protein>
<dbReference type="RefSeq" id="WP_161436734.1">
    <property type="nucleotide sequence ID" value="NZ_WXYO01000007.1"/>
</dbReference>
<evidence type="ECO:0000313" key="2">
    <source>
        <dbReference type="EMBL" id="NAS13706.1"/>
    </source>
</evidence>
<keyword evidence="1" id="KW-0812">Transmembrane</keyword>
<keyword evidence="1" id="KW-1133">Transmembrane helix</keyword>